<dbReference type="GO" id="GO:0031145">
    <property type="term" value="P:anaphase-promoting complex-dependent catabolic process"/>
    <property type="evidence" value="ECO:0007669"/>
    <property type="project" value="TreeGrafter"/>
</dbReference>
<feature type="repeat" description="TPR" evidence="7">
    <location>
        <begin position="383"/>
        <end position="416"/>
    </location>
</feature>
<evidence type="ECO:0000256" key="6">
    <source>
        <dbReference type="ARBA" id="ARBA00023306"/>
    </source>
</evidence>
<dbReference type="InterPro" id="IPR019734">
    <property type="entry name" value="TPR_rpt"/>
</dbReference>
<evidence type="ECO:0000313" key="11">
    <source>
        <dbReference type="Proteomes" id="UP000800092"/>
    </source>
</evidence>
<dbReference type="Pfam" id="PF04049">
    <property type="entry name" value="ANAPC8"/>
    <property type="match status" value="1"/>
</dbReference>
<protein>
    <submittedName>
        <fullName evidence="10">Putative 20S cyclosome subunit</fullName>
    </submittedName>
</protein>
<organism evidence="10 11">
    <name type="scientific">Viridothelium virens</name>
    <name type="common">Speckled blister lichen</name>
    <name type="synonym">Trypethelium virens</name>
    <dbReference type="NCBI Taxonomy" id="1048519"/>
    <lineage>
        <taxon>Eukaryota</taxon>
        <taxon>Fungi</taxon>
        <taxon>Dikarya</taxon>
        <taxon>Ascomycota</taxon>
        <taxon>Pezizomycotina</taxon>
        <taxon>Dothideomycetes</taxon>
        <taxon>Dothideomycetes incertae sedis</taxon>
        <taxon>Trypetheliales</taxon>
        <taxon>Trypetheliaceae</taxon>
        <taxon>Viridothelium</taxon>
    </lineage>
</organism>
<evidence type="ECO:0000256" key="2">
    <source>
        <dbReference type="ARBA" id="ARBA00022737"/>
    </source>
</evidence>
<proteinExistence type="predicted"/>
<evidence type="ECO:0000256" key="7">
    <source>
        <dbReference type="PROSITE-ProRule" id="PRU00339"/>
    </source>
</evidence>
<dbReference type="Proteomes" id="UP000800092">
    <property type="component" value="Unassembled WGS sequence"/>
</dbReference>
<keyword evidence="11" id="KW-1185">Reference proteome</keyword>
<sequence length="694" mass="77745">MAYPLSQAAKLELQTQLQQAVVACTERCLYHSAKWAAELLNSFPESEQDGQKLDSGLYMSDNTSNISLQSPPVNRNASASNLSPREAHLEERERHRYLLAQSFFNCKEFHRCAAVFLPKVIPNPTASSNTPSKAKKATKGKSQVGTGKNTTEQDTLSQKSLFLALYAKYMLGEKLRDEESEMILGPQDGGVAVNKELVGINQALEDWFRRHPDSSESQGWLEYLYGVVLAKGKNEADAKKWLIRSIHSYSYNWGAWQELANLIESADELTSIAEQLPKNLMTYIFHIYTCQELYIANDQIHQQLDQIQEYFPKNAFLKTQRALLWYHVKDFVRAETIFNSLLKTDPFRLDALDHYSNILFVMVRTPQLASLAQHASQTDRFRPETCVVVGNYYSLKSEHEKAVIYFRRALTLDRTFLSAWTLMGHEYTEMKNTHAAIESYRRAVDANRRDYRAWYGLGQTYELLEMYAYALWYYQRAAALRSHDPKMWHAVGSCFARVDRLPNAVRAYKRALAVGAFHEPGAAPGGPFGSELETGEAVDEGVGGGGGAWPQAAATVMDPDTLWQIAALYERMGEPEEAAAYMELTLAQEEGPDGGAEPEAADEEDAVAAPAPGGQGCGVTDTTSKARMWLARYEFARGGFARAMRLATELCQDGVEVEDAKALVRDIRARMERDKEDGGGGGSVDRKFGREMVA</sequence>
<dbReference type="GO" id="GO:0016567">
    <property type="term" value="P:protein ubiquitination"/>
    <property type="evidence" value="ECO:0007669"/>
    <property type="project" value="TreeGrafter"/>
</dbReference>
<dbReference type="PROSITE" id="PS50005">
    <property type="entry name" value="TPR"/>
    <property type="match status" value="3"/>
</dbReference>
<evidence type="ECO:0000256" key="8">
    <source>
        <dbReference type="SAM" id="MobiDB-lite"/>
    </source>
</evidence>
<dbReference type="InterPro" id="IPR011990">
    <property type="entry name" value="TPR-like_helical_dom_sf"/>
</dbReference>
<evidence type="ECO:0000259" key="9">
    <source>
        <dbReference type="Pfam" id="PF04049"/>
    </source>
</evidence>
<keyword evidence="2" id="KW-0677">Repeat</keyword>
<dbReference type="AlphaFoldDB" id="A0A6A6GXA1"/>
<evidence type="ECO:0000256" key="4">
    <source>
        <dbReference type="ARBA" id="ARBA00022786"/>
    </source>
</evidence>
<feature type="repeat" description="TPR" evidence="7">
    <location>
        <begin position="451"/>
        <end position="484"/>
    </location>
</feature>
<dbReference type="GO" id="GO:0045842">
    <property type="term" value="P:positive regulation of mitotic metaphase/anaphase transition"/>
    <property type="evidence" value="ECO:0007669"/>
    <property type="project" value="TreeGrafter"/>
</dbReference>
<feature type="compositionally biased region" description="Polar residues" evidence="8">
    <location>
        <begin position="60"/>
        <end position="83"/>
    </location>
</feature>
<keyword evidence="4" id="KW-0833">Ubl conjugation pathway</keyword>
<dbReference type="OrthoDB" id="10262026at2759"/>
<feature type="compositionally biased region" description="Polar residues" evidence="8">
    <location>
        <begin position="140"/>
        <end position="152"/>
    </location>
</feature>
<feature type="region of interest" description="Disordered" evidence="8">
    <location>
        <begin position="590"/>
        <end position="620"/>
    </location>
</feature>
<dbReference type="SUPFAM" id="SSF48452">
    <property type="entry name" value="TPR-like"/>
    <property type="match status" value="2"/>
</dbReference>
<keyword evidence="5 7" id="KW-0802">TPR repeat</keyword>
<dbReference type="Gene3D" id="1.25.40.10">
    <property type="entry name" value="Tetratricopeptide repeat domain"/>
    <property type="match status" value="2"/>
</dbReference>
<evidence type="ECO:0000313" key="10">
    <source>
        <dbReference type="EMBL" id="KAF2230221.1"/>
    </source>
</evidence>
<dbReference type="EMBL" id="ML991845">
    <property type="protein sequence ID" value="KAF2230221.1"/>
    <property type="molecule type" value="Genomic_DNA"/>
</dbReference>
<accession>A0A6A6GXA1</accession>
<dbReference type="Pfam" id="PF13181">
    <property type="entry name" value="TPR_8"/>
    <property type="match status" value="2"/>
</dbReference>
<evidence type="ECO:0000256" key="5">
    <source>
        <dbReference type="ARBA" id="ARBA00022803"/>
    </source>
</evidence>
<reference evidence="10" key="1">
    <citation type="journal article" date="2020" name="Stud. Mycol.">
        <title>101 Dothideomycetes genomes: a test case for predicting lifestyles and emergence of pathogens.</title>
        <authorList>
            <person name="Haridas S."/>
            <person name="Albert R."/>
            <person name="Binder M."/>
            <person name="Bloem J."/>
            <person name="Labutti K."/>
            <person name="Salamov A."/>
            <person name="Andreopoulos B."/>
            <person name="Baker S."/>
            <person name="Barry K."/>
            <person name="Bills G."/>
            <person name="Bluhm B."/>
            <person name="Cannon C."/>
            <person name="Castanera R."/>
            <person name="Culley D."/>
            <person name="Daum C."/>
            <person name="Ezra D."/>
            <person name="Gonzalez J."/>
            <person name="Henrissat B."/>
            <person name="Kuo A."/>
            <person name="Liang C."/>
            <person name="Lipzen A."/>
            <person name="Lutzoni F."/>
            <person name="Magnuson J."/>
            <person name="Mondo S."/>
            <person name="Nolan M."/>
            <person name="Ohm R."/>
            <person name="Pangilinan J."/>
            <person name="Park H.-J."/>
            <person name="Ramirez L."/>
            <person name="Alfaro M."/>
            <person name="Sun H."/>
            <person name="Tritt A."/>
            <person name="Yoshinaga Y."/>
            <person name="Zwiers L.-H."/>
            <person name="Turgeon B."/>
            <person name="Goodwin S."/>
            <person name="Spatafora J."/>
            <person name="Crous P."/>
            <person name="Grigoriev I."/>
        </authorList>
    </citation>
    <scope>NUCLEOTIDE SEQUENCE</scope>
    <source>
        <strain evidence="10">Tuck. ex Michener</strain>
    </source>
</reference>
<dbReference type="InterPro" id="IPR007192">
    <property type="entry name" value="APC8"/>
</dbReference>
<feature type="domain" description="Cdc23" evidence="9">
    <location>
        <begin position="12"/>
        <end position="322"/>
    </location>
</feature>
<gene>
    <name evidence="10" type="ORF">EV356DRAFT_536564</name>
</gene>
<name>A0A6A6GXA1_VIRVR</name>
<evidence type="ECO:0000256" key="3">
    <source>
        <dbReference type="ARBA" id="ARBA00022776"/>
    </source>
</evidence>
<feature type="region of interest" description="Disordered" evidence="8">
    <location>
        <begin position="46"/>
        <end position="87"/>
    </location>
</feature>
<feature type="region of interest" description="Disordered" evidence="8">
    <location>
        <begin position="123"/>
        <end position="152"/>
    </location>
</feature>
<dbReference type="GO" id="GO:0051301">
    <property type="term" value="P:cell division"/>
    <property type="evidence" value="ECO:0007669"/>
    <property type="project" value="UniProtKB-KW"/>
</dbReference>
<feature type="region of interest" description="Disordered" evidence="8">
    <location>
        <begin position="673"/>
        <end position="694"/>
    </location>
</feature>
<dbReference type="GO" id="GO:0005680">
    <property type="term" value="C:anaphase-promoting complex"/>
    <property type="evidence" value="ECO:0007669"/>
    <property type="project" value="InterPro"/>
</dbReference>
<keyword evidence="3" id="KW-0498">Mitosis</keyword>
<feature type="repeat" description="TPR" evidence="7">
    <location>
        <begin position="417"/>
        <end position="450"/>
    </location>
</feature>
<dbReference type="PANTHER" id="PTHR12558">
    <property type="entry name" value="CELL DIVISION CYCLE 16,23,27"/>
    <property type="match status" value="1"/>
</dbReference>
<dbReference type="SMART" id="SM00028">
    <property type="entry name" value="TPR"/>
    <property type="match status" value="6"/>
</dbReference>
<keyword evidence="6" id="KW-0131">Cell cycle</keyword>
<evidence type="ECO:0000256" key="1">
    <source>
        <dbReference type="ARBA" id="ARBA00022618"/>
    </source>
</evidence>
<keyword evidence="1" id="KW-0132">Cell division</keyword>
<dbReference type="PANTHER" id="PTHR12558:SF10">
    <property type="entry name" value="CELL DIVISION CYCLE PROTEIN 23 HOMOLOG"/>
    <property type="match status" value="1"/>
</dbReference>